<name>A0A084ENA1_SPHYA</name>
<evidence type="ECO:0000313" key="2">
    <source>
        <dbReference type="EMBL" id="KEZ19443.1"/>
    </source>
</evidence>
<keyword evidence="2" id="KW-0645">Protease</keyword>
<dbReference type="SUPFAM" id="SSF51306">
    <property type="entry name" value="LexA/Signal peptidase"/>
    <property type="match status" value="1"/>
</dbReference>
<keyword evidence="2" id="KW-0378">Hydrolase</keyword>
<reference evidence="2 3" key="1">
    <citation type="submission" date="2014-03" db="EMBL/GenBank/DDBJ databases">
        <title>Genome sequence of Sphingobium yanoikuyae B1.</title>
        <authorList>
            <person name="Gan H.M."/>
            <person name="Gan H.Y."/>
            <person name="Savka M.A."/>
        </authorList>
    </citation>
    <scope>NUCLEOTIDE SEQUENCE [LARGE SCALE GENOMIC DNA]</scope>
    <source>
        <strain evidence="2 3">B1</strain>
    </source>
</reference>
<dbReference type="InterPro" id="IPR019533">
    <property type="entry name" value="Peptidase_S26"/>
</dbReference>
<dbReference type="eggNOG" id="COG4959">
    <property type="taxonomic scope" value="Bacteria"/>
</dbReference>
<dbReference type="GO" id="GO:0006465">
    <property type="term" value="P:signal peptide processing"/>
    <property type="evidence" value="ECO:0007669"/>
    <property type="project" value="InterPro"/>
</dbReference>
<dbReference type="EMBL" id="JGVR01000009">
    <property type="protein sequence ID" value="KEZ19443.1"/>
    <property type="molecule type" value="Genomic_DNA"/>
</dbReference>
<evidence type="ECO:0000313" key="3">
    <source>
        <dbReference type="Proteomes" id="UP000028534"/>
    </source>
</evidence>
<dbReference type="InterPro" id="IPR036286">
    <property type="entry name" value="LexA/Signal_pep-like_sf"/>
</dbReference>
<dbReference type="GO" id="GO:0004252">
    <property type="term" value="F:serine-type endopeptidase activity"/>
    <property type="evidence" value="ECO:0007669"/>
    <property type="project" value="InterPro"/>
</dbReference>
<proteinExistence type="predicted"/>
<dbReference type="Gene3D" id="2.10.109.10">
    <property type="entry name" value="Umud Fragment, subunit A"/>
    <property type="match status" value="1"/>
</dbReference>
<sequence>MSRLPLSHYVPHLTGVAISMAVSTLILPMPKVLLWNASASAPVGLYAINLLRKPAVGDMVAVMPPPALGRIMAERHYLPIGVPLLKHVAARPGALICRRAATVTIDGRRVATAKSADSHGRPLPVWRGCRVLHDGELFLLNAAPDSFDGRYFGAVPATGLLGRAMPILTRDTPNAPLRWRGGRACPAHSITPEGEVPCR</sequence>
<organism evidence="2 3">
    <name type="scientific">Sphingobium yanoikuyae</name>
    <name type="common">Sphingomonas yanoikuyae</name>
    <dbReference type="NCBI Taxonomy" id="13690"/>
    <lineage>
        <taxon>Bacteria</taxon>
        <taxon>Pseudomonadati</taxon>
        <taxon>Pseudomonadota</taxon>
        <taxon>Alphaproteobacteria</taxon>
        <taxon>Sphingomonadales</taxon>
        <taxon>Sphingomonadaceae</taxon>
        <taxon>Sphingobium</taxon>
    </lineage>
</organism>
<comment type="caution">
    <text evidence="2">The sequence shown here is derived from an EMBL/GenBank/DDBJ whole genome shotgun (WGS) entry which is preliminary data.</text>
</comment>
<gene>
    <name evidence="2" type="ORF">CP98_01964</name>
</gene>
<dbReference type="AlphaFoldDB" id="A0A084ENA1"/>
<dbReference type="Pfam" id="PF10502">
    <property type="entry name" value="Peptidase_S26"/>
    <property type="match status" value="1"/>
</dbReference>
<evidence type="ECO:0000259" key="1">
    <source>
        <dbReference type="Pfam" id="PF10502"/>
    </source>
</evidence>
<feature type="domain" description="Peptidase S26" evidence="1">
    <location>
        <begin position="14"/>
        <end position="165"/>
    </location>
</feature>
<dbReference type="PATRIC" id="fig|13690.10.peg.2021"/>
<protein>
    <submittedName>
        <fullName evidence="2">Type IV secretory pathway, protease TraF</fullName>
    </submittedName>
</protein>
<dbReference type="Proteomes" id="UP000028534">
    <property type="component" value="Unassembled WGS sequence"/>
</dbReference>
<accession>A0A084ENA1</accession>
<dbReference type="RefSeq" id="WP_037519062.1">
    <property type="nucleotide sequence ID" value="NZ_JGVR01000009.1"/>
</dbReference>